<proteinExistence type="predicted"/>
<dbReference type="Gene3D" id="3.10.20.310">
    <property type="entry name" value="membrane protein fhac"/>
    <property type="match status" value="1"/>
</dbReference>
<accession>A0A833JE07</accession>
<dbReference type="PANTHER" id="PTHR12815">
    <property type="entry name" value="SORTING AND ASSEMBLY MACHINERY SAMM50 PROTEIN FAMILY MEMBER"/>
    <property type="match status" value="1"/>
</dbReference>
<comment type="subcellular location">
    <subcellularLocation>
        <location evidence="1">Membrane</location>
    </subcellularLocation>
</comment>
<evidence type="ECO:0000256" key="3">
    <source>
        <dbReference type="ARBA" id="ARBA00022692"/>
    </source>
</evidence>
<protein>
    <recommendedName>
        <fullName evidence="6">POTRA domain-containing protein</fullName>
    </recommendedName>
</protein>
<dbReference type="InterPro" id="IPR034746">
    <property type="entry name" value="POTRA"/>
</dbReference>
<evidence type="ECO:0000259" key="6">
    <source>
        <dbReference type="PROSITE" id="PS51779"/>
    </source>
</evidence>
<dbReference type="Proteomes" id="UP000442694">
    <property type="component" value="Unassembled WGS sequence"/>
</dbReference>
<name>A0A833JE07_9BACT</name>
<dbReference type="PROSITE" id="PS51779">
    <property type="entry name" value="POTRA"/>
    <property type="match status" value="1"/>
</dbReference>
<dbReference type="EMBL" id="WFLN01000005">
    <property type="protein sequence ID" value="KAB8032143.1"/>
    <property type="molecule type" value="Genomic_DNA"/>
</dbReference>
<keyword evidence="8" id="KW-1185">Reference proteome</keyword>
<evidence type="ECO:0000256" key="5">
    <source>
        <dbReference type="SAM" id="Phobius"/>
    </source>
</evidence>
<dbReference type="InterPro" id="IPR039910">
    <property type="entry name" value="D15-like"/>
</dbReference>
<evidence type="ECO:0000313" key="8">
    <source>
        <dbReference type="Proteomes" id="UP000442694"/>
    </source>
</evidence>
<evidence type="ECO:0000313" key="7">
    <source>
        <dbReference type="EMBL" id="KAB8032143.1"/>
    </source>
</evidence>
<dbReference type="Gene3D" id="2.40.160.50">
    <property type="entry name" value="membrane protein fhac: a member of the omp85/tpsb transporter family"/>
    <property type="match status" value="1"/>
</dbReference>
<keyword evidence="3 5" id="KW-0812">Transmembrane</keyword>
<dbReference type="AlphaFoldDB" id="A0A833JE07"/>
<keyword evidence="5" id="KW-1133">Transmembrane helix</keyword>
<reference evidence="7 8" key="1">
    <citation type="submission" date="2019-10" db="EMBL/GenBank/DDBJ databases">
        <title>New genus of Silvanigrellaceae.</title>
        <authorList>
            <person name="Pitt A."/>
            <person name="Hahn M.W."/>
        </authorList>
    </citation>
    <scope>NUCLEOTIDE SEQUENCE [LARGE SCALE GENOMIC DNA]</scope>
    <source>
        <strain evidence="7 8">33A1-SZDP</strain>
    </source>
</reference>
<evidence type="ECO:0000256" key="4">
    <source>
        <dbReference type="ARBA" id="ARBA00023136"/>
    </source>
</evidence>
<keyword evidence="2" id="KW-1134">Transmembrane beta strand</keyword>
<comment type="caution">
    <text evidence="7">The sequence shown here is derived from an EMBL/GenBank/DDBJ whole genome shotgun (WGS) entry which is preliminary data.</text>
</comment>
<organism evidence="7 8">
    <name type="scientific">Fluviispira multicolorata</name>
    <dbReference type="NCBI Taxonomy" id="2654512"/>
    <lineage>
        <taxon>Bacteria</taxon>
        <taxon>Pseudomonadati</taxon>
        <taxon>Bdellovibrionota</taxon>
        <taxon>Oligoflexia</taxon>
        <taxon>Silvanigrellales</taxon>
        <taxon>Silvanigrellaceae</taxon>
        <taxon>Fluviispira</taxon>
    </lineage>
</organism>
<gene>
    <name evidence="7" type="ORF">GCL57_05715</name>
</gene>
<feature type="transmembrane region" description="Helical" evidence="5">
    <location>
        <begin position="9"/>
        <end position="27"/>
    </location>
</feature>
<feature type="domain" description="POTRA" evidence="6">
    <location>
        <begin position="54"/>
        <end position="128"/>
    </location>
</feature>
<evidence type="ECO:0000256" key="2">
    <source>
        <dbReference type="ARBA" id="ARBA00022452"/>
    </source>
</evidence>
<dbReference type="PANTHER" id="PTHR12815:SF18">
    <property type="entry name" value="SORTING AND ASSEMBLY MACHINERY COMPONENT 50 HOMOLOG"/>
    <property type="match status" value="1"/>
</dbReference>
<evidence type="ECO:0000256" key="1">
    <source>
        <dbReference type="ARBA" id="ARBA00004370"/>
    </source>
</evidence>
<sequence>MVPIIKTYGFKKILIFLFLFYNIHIIFNHDKVFAQDLDTKLVGKEVLPINANNLIIKNIEINGNTQTSDDIILEQITLKENNRFYDSDLKNTIQNLKNLQIFLNIEIKLYKLNSEENNIYLKINVEEKWTLLPYFLTGSGGGSSYLVVGLYDTNFLGRLYTFNFTYGCKNDNCSTFIFFRNPSILGGPVNLVINGARQHDIFHTYDKDRNITGSFSNKRNMLTSYADIKITNALSLGGGFIFYENNINTDGISNENIATNNNLNYNLPPSTTSLALEGRLTLGSINYDGIISSGVNFTSILDTTANMYTNPQNNYTALNNTLLFFHPNIPFGLFNIPLPRQSYLAIRANLSLTTSDILPQQYFLGGLDKIRGYYDNEFSGKFAWFSNIELRIPSYIGEYLTLQHAIFSDAGNATEKFENIVSPRTATSVGVGIRFLPMKINRVAIRLDYAYTLTPFHTFGFSFGLLQFF</sequence>
<dbReference type="GO" id="GO:0019867">
    <property type="term" value="C:outer membrane"/>
    <property type="evidence" value="ECO:0007669"/>
    <property type="project" value="InterPro"/>
</dbReference>
<dbReference type="InterPro" id="IPR010827">
    <property type="entry name" value="BamA/TamA_POTRA"/>
</dbReference>
<dbReference type="Pfam" id="PF07244">
    <property type="entry name" value="POTRA"/>
    <property type="match status" value="1"/>
</dbReference>
<keyword evidence="4 5" id="KW-0472">Membrane</keyword>